<evidence type="ECO:0000259" key="1">
    <source>
        <dbReference type="PROSITE" id="PS51459"/>
    </source>
</evidence>
<dbReference type="SUPFAM" id="SSF140931">
    <property type="entry name" value="Fic-like"/>
    <property type="match status" value="1"/>
</dbReference>
<keyword evidence="3" id="KW-1185">Reference proteome</keyword>
<dbReference type="Gene3D" id="1.10.3290.10">
    <property type="entry name" value="Fido-like domain"/>
    <property type="match status" value="1"/>
</dbReference>
<dbReference type="InterPro" id="IPR036597">
    <property type="entry name" value="Fido-like_dom_sf"/>
</dbReference>
<reference evidence="2 3" key="1">
    <citation type="submission" date="2023-05" db="EMBL/GenBank/DDBJ databases">
        <authorList>
            <person name="Guo Y."/>
        </authorList>
    </citation>
    <scope>NUCLEOTIDE SEQUENCE [LARGE SCALE GENOMIC DNA]</scope>
    <source>
        <strain evidence="2 3">GR2756</strain>
    </source>
</reference>
<dbReference type="InterPro" id="IPR040198">
    <property type="entry name" value="Fido_containing"/>
</dbReference>
<protein>
    <submittedName>
        <fullName evidence="2">Fic family protein</fullName>
    </submittedName>
</protein>
<dbReference type="EMBL" id="JAVUPU010000007">
    <property type="protein sequence ID" value="MDT9600015.1"/>
    <property type="molecule type" value="Genomic_DNA"/>
</dbReference>
<dbReference type="Proteomes" id="UP001259572">
    <property type="component" value="Unassembled WGS sequence"/>
</dbReference>
<evidence type="ECO:0000313" key="2">
    <source>
        <dbReference type="EMBL" id="MDT9600015.1"/>
    </source>
</evidence>
<proteinExistence type="predicted"/>
<dbReference type="PANTHER" id="PTHR13504:SF38">
    <property type="entry name" value="FIDO DOMAIN-CONTAINING PROTEIN"/>
    <property type="match status" value="1"/>
</dbReference>
<comment type="caution">
    <text evidence="2">The sequence shown here is derived from an EMBL/GenBank/DDBJ whole genome shotgun (WGS) entry which is preliminary data.</text>
</comment>
<feature type="domain" description="Fido" evidence="1">
    <location>
        <begin position="107"/>
        <end position="260"/>
    </location>
</feature>
<organism evidence="2 3">
    <name type="scientific">Sphingosinicella rhizophila</name>
    <dbReference type="NCBI Taxonomy" id="3050082"/>
    <lineage>
        <taxon>Bacteria</taxon>
        <taxon>Pseudomonadati</taxon>
        <taxon>Pseudomonadota</taxon>
        <taxon>Alphaproteobacteria</taxon>
        <taxon>Sphingomonadales</taxon>
        <taxon>Sphingosinicellaceae</taxon>
        <taxon>Sphingosinicella</taxon>
    </lineage>
</organism>
<dbReference type="PANTHER" id="PTHR13504">
    <property type="entry name" value="FIDO DOMAIN-CONTAINING PROTEIN DDB_G0283145"/>
    <property type="match status" value="1"/>
</dbReference>
<dbReference type="InterPro" id="IPR003812">
    <property type="entry name" value="Fido"/>
</dbReference>
<dbReference type="Pfam" id="PF02661">
    <property type="entry name" value="Fic"/>
    <property type="match status" value="1"/>
</dbReference>
<evidence type="ECO:0000313" key="3">
    <source>
        <dbReference type="Proteomes" id="UP001259572"/>
    </source>
</evidence>
<dbReference type="PROSITE" id="PS51459">
    <property type="entry name" value="FIDO"/>
    <property type="match status" value="1"/>
</dbReference>
<accession>A0ABU3Q9D2</accession>
<name>A0ABU3Q9D2_9SPHN</name>
<dbReference type="RefSeq" id="WP_315727116.1">
    <property type="nucleotide sequence ID" value="NZ_JAVUPU010000007.1"/>
</dbReference>
<gene>
    <name evidence="2" type="ORF">RQX22_13720</name>
</gene>
<sequence length="388" mass="43847">MIHDYPTLEAVDKDVLSLIREQRKMLRHQVGQTPLRWSGFLRKNTFARALQGSNSIEGINANLAEAVAIIDEERPDTLEEETIRALQGYRTAMTYLIRVHDDPHTQINAQFIRSLHYMMINYDMTKLPGQWRTGPVYVVHEPSGDTVYEGPPADEVPRLINELVAQINSADDVDSSTVLGAMAHLNLAMIHPFKDGNGRMARALQTLIIAQNGASSPTFCSIEEWLGRNTQAYYEILKEVGRGSWNPGNSALPWVRFCLRAHYQQAATLMKRNAHFGRVWEEISKITREHGLNERVENALLEAAFGYKIRNQRYREEGGISDVVASRDLKRLCELGLLSPVGEKRGRYYVGDLALLDIALRTRDTSKAGDPYKMIAQRGTSDQLPLVM</sequence>